<evidence type="ECO:0000256" key="1">
    <source>
        <dbReference type="SAM" id="MobiDB-lite"/>
    </source>
</evidence>
<gene>
    <name evidence="2" type="ORF">CK501_14470</name>
</gene>
<accession>A0A2A2EWU4</accession>
<name>A0A2A2EWU4_9GAMM</name>
<organism evidence="2 3">
    <name type="scientific">Halovibrio salipaludis</name>
    <dbReference type="NCBI Taxonomy" id="2032626"/>
    <lineage>
        <taxon>Bacteria</taxon>
        <taxon>Pseudomonadati</taxon>
        <taxon>Pseudomonadota</taxon>
        <taxon>Gammaproteobacteria</taxon>
        <taxon>Oceanospirillales</taxon>
        <taxon>Halomonadaceae</taxon>
        <taxon>Halovibrio</taxon>
    </lineage>
</organism>
<dbReference type="Proteomes" id="UP000218896">
    <property type="component" value="Unassembled WGS sequence"/>
</dbReference>
<reference evidence="2 3" key="1">
    <citation type="submission" date="2017-08" db="EMBL/GenBank/DDBJ databases">
        <title>Halovibrio sewagensis sp. nov., isolated from wastewater of high salinity.</title>
        <authorList>
            <person name="Dong X."/>
            <person name="Zhang G."/>
        </authorList>
    </citation>
    <scope>NUCLEOTIDE SEQUENCE [LARGE SCALE GENOMIC DNA]</scope>
    <source>
        <strain evidence="2 3">YL5-2</strain>
    </source>
</reference>
<dbReference type="RefSeq" id="WP_095618456.1">
    <property type="nucleotide sequence ID" value="NZ_NSKD01000008.1"/>
</dbReference>
<sequence>MKPRKSRFNPKRQLQEEPGSEDGKTLAREVGYGGNPQHKRNPGDFGLTPPADPRPHKTLCDDCGISNKKVAEALLSRGAEKGIVSKQKKGKWPQNIWAVTDEGYPVEAQLENQTLGTYHGYPMPESDPMRDEIMKRWKQAAHSSGGSEHAL</sequence>
<proteinExistence type="predicted"/>
<protein>
    <submittedName>
        <fullName evidence="2">Uncharacterized protein</fullName>
    </submittedName>
</protein>
<dbReference type="EMBL" id="NSKD01000008">
    <property type="protein sequence ID" value="PAU77891.1"/>
    <property type="molecule type" value="Genomic_DNA"/>
</dbReference>
<dbReference type="AlphaFoldDB" id="A0A2A2EWU4"/>
<evidence type="ECO:0000313" key="2">
    <source>
        <dbReference type="EMBL" id="PAU77891.1"/>
    </source>
</evidence>
<feature type="compositionally biased region" description="Basic residues" evidence="1">
    <location>
        <begin position="1"/>
        <end position="10"/>
    </location>
</feature>
<keyword evidence="3" id="KW-1185">Reference proteome</keyword>
<comment type="caution">
    <text evidence="2">The sequence shown here is derived from an EMBL/GenBank/DDBJ whole genome shotgun (WGS) entry which is preliminary data.</text>
</comment>
<dbReference type="OrthoDB" id="598110at2"/>
<evidence type="ECO:0000313" key="3">
    <source>
        <dbReference type="Proteomes" id="UP000218896"/>
    </source>
</evidence>
<feature type="region of interest" description="Disordered" evidence="1">
    <location>
        <begin position="1"/>
        <end position="60"/>
    </location>
</feature>